<keyword evidence="3" id="KW-1185">Reference proteome</keyword>
<protein>
    <submittedName>
        <fullName evidence="2">Uncharacterized protein</fullName>
    </submittedName>
</protein>
<keyword evidence="1" id="KW-0472">Membrane</keyword>
<evidence type="ECO:0000256" key="1">
    <source>
        <dbReference type="SAM" id="Phobius"/>
    </source>
</evidence>
<evidence type="ECO:0000313" key="3">
    <source>
        <dbReference type="Proteomes" id="UP001302573"/>
    </source>
</evidence>
<feature type="transmembrane region" description="Helical" evidence="1">
    <location>
        <begin position="12"/>
        <end position="31"/>
    </location>
</feature>
<dbReference type="Proteomes" id="UP001302573">
    <property type="component" value="Unassembled WGS sequence"/>
</dbReference>
<feature type="transmembrane region" description="Helical" evidence="1">
    <location>
        <begin position="51"/>
        <end position="69"/>
    </location>
</feature>
<evidence type="ECO:0000313" key="2">
    <source>
        <dbReference type="EMBL" id="MEA5672278.1"/>
    </source>
</evidence>
<proteinExistence type="predicted"/>
<accession>A0ABU5VHG7</accession>
<comment type="caution">
    <text evidence="2">The sequence shown here is derived from an EMBL/GenBank/DDBJ whole genome shotgun (WGS) entry which is preliminary data.</text>
</comment>
<sequence length="232" mass="25702">MQLIKLFKTASPEANLLAIGSTLTLLIKILVMNRFPALFNGAYELGLIAEAILASIIASYLFYIVVVHIKEQSDRAILQPYVEKHAARIIKECASQVGAIAKASGVSLSLGTMENSDLTAALSKISPYSNAPLLIALPDRYANWLQYFNNYRERSATSIRKLLDQLPFLDARMVSLITLIDDCTFFSMLPAMLNHRINNTDLSVLAGSFEEYSKHCRDLNAHLMKLGYASAL</sequence>
<organism evidence="2 3">
    <name type="scientific">Pseudomonas machongensis</name>
    <dbReference type="NCBI Taxonomy" id="3110229"/>
    <lineage>
        <taxon>Bacteria</taxon>
        <taxon>Pseudomonadati</taxon>
        <taxon>Pseudomonadota</taxon>
        <taxon>Gammaproteobacteria</taxon>
        <taxon>Pseudomonadales</taxon>
        <taxon>Pseudomonadaceae</taxon>
        <taxon>Pseudomonas</taxon>
    </lineage>
</organism>
<reference evidence="2 3" key="1">
    <citation type="submission" date="2023-12" db="EMBL/GenBank/DDBJ databases">
        <title>Pseudomonas machongensis sp. nov., isolated from wilted pepper plants (Capsicum annuum).</title>
        <authorList>
            <person name="Qiu M."/>
            <person name="Li Y."/>
            <person name="Liu Q."/>
            <person name="Zhang X."/>
            <person name="Huang Y."/>
            <person name="Guo R."/>
            <person name="Hu M."/>
            <person name="Zhou J."/>
            <person name="Zhou X."/>
        </authorList>
    </citation>
    <scope>NUCLEOTIDE SEQUENCE [LARGE SCALE GENOMIC DNA]</scope>
    <source>
        <strain evidence="2 3">MH2</strain>
    </source>
</reference>
<gene>
    <name evidence="2" type="ORF">VA602_13115</name>
</gene>
<dbReference type="RefSeq" id="WP_323453402.1">
    <property type="nucleotide sequence ID" value="NZ_JAYFUI010000124.1"/>
</dbReference>
<keyword evidence="1" id="KW-0812">Transmembrane</keyword>
<keyword evidence="1" id="KW-1133">Transmembrane helix</keyword>
<dbReference type="EMBL" id="JAYFUI010000124">
    <property type="protein sequence ID" value="MEA5672278.1"/>
    <property type="molecule type" value="Genomic_DNA"/>
</dbReference>
<name>A0ABU5VHG7_9PSED</name>